<sequence length="388" mass="41157">MEPVRRTAVLGGARAATCEVATETVWRATPPDAFKVVAEVAPARRASLNVGGYLLPEPPEEGEVSLHRKALGRPEAAPKETGEDWVGWASSDVEEVAVGLGIVTDVGLVVVVAAGHGDSVGVGLEEGETSEAMSNDDLANFEVTAMATPVVYRGFTFRDLYMRRTKGKKKRGANQAVLRDSDGVPIGTHDGTDMGAMAVHNWEVYDGPGPDAKLVARARGLHIDTSGEGFFYNTFSFVFEHGRLKGSTLQAMGVAPKWDDEYSIVGGSGVFAMANGVVTRSAHKRDANTEIDRLTIKGLIPILNETIQLAPLEFIKEVSGTTGVFGGHTVVTSMTLVTNLQTYGPFGQPNGTSFSVPVPGGSSIVGFFGRAGRYVDAVGVYVHAHHMN</sequence>
<comment type="subcellular location">
    <subcellularLocation>
        <location evidence="2">Secreted</location>
        <location evidence="2">Extracellular space</location>
        <location evidence="2">Apoplast</location>
    </subcellularLocation>
</comment>
<dbReference type="PANTHER" id="PTHR46506">
    <property type="entry name" value="OS05G0143600 PROTEIN"/>
    <property type="match status" value="1"/>
</dbReference>
<comment type="caution">
    <text evidence="4">The sequence shown here is derived from an EMBL/GenBank/DDBJ whole genome shotgun (WGS) entry which is preliminary data.</text>
</comment>
<protein>
    <recommendedName>
        <fullName evidence="2">Dirigent protein</fullName>
    </recommendedName>
</protein>
<evidence type="ECO:0000256" key="2">
    <source>
        <dbReference type="RuleBase" id="RU363099"/>
    </source>
</evidence>
<reference evidence="4 5" key="1">
    <citation type="submission" date="2016-09" db="EMBL/GenBank/DDBJ databases">
        <title>The draft genome of Dichanthelium oligosanthes: A C3 panicoid grass species.</title>
        <authorList>
            <person name="Studer A.J."/>
            <person name="Schnable J.C."/>
            <person name="Brutnell T.P."/>
        </authorList>
    </citation>
    <scope>NUCLEOTIDE SEQUENCE [LARGE SCALE GENOMIC DNA]</scope>
    <source>
        <strain evidence="5">cv. Kellogg 1175</strain>
        <tissue evidence="4">Leaf</tissue>
    </source>
</reference>
<evidence type="ECO:0000256" key="1">
    <source>
        <dbReference type="ARBA" id="ARBA00022734"/>
    </source>
</evidence>
<dbReference type="InterPro" id="IPR033734">
    <property type="entry name" value="Jacalin-like_lectin_dom_plant"/>
</dbReference>
<comment type="subunit">
    <text evidence="2">Homodimer.</text>
</comment>
<dbReference type="Proteomes" id="UP000095767">
    <property type="component" value="Unassembled WGS sequence"/>
</dbReference>
<gene>
    <name evidence="4" type="ORF">BAE44_0003732</name>
</gene>
<dbReference type="Pfam" id="PF03018">
    <property type="entry name" value="Dirigent"/>
    <property type="match status" value="1"/>
</dbReference>
<keyword evidence="5" id="KW-1185">Reference proteome</keyword>
<dbReference type="GO" id="GO:0048046">
    <property type="term" value="C:apoplast"/>
    <property type="evidence" value="ECO:0007669"/>
    <property type="project" value="UniProtKB-SubCell"/>
</dbReference>
<evidence type="ECO:0000313" key="4">
    <source>
        <dbReference type="EMBL" id="OEL35249.1"/>
    </source>
</evidence>
<dbReference type="SMART" id="SM00915">
    <property type="entry name" value="Jacalin"/>
    <property type="match status" value="1"/>
</dbReference>
<keyword evidence="2" id="KW-0964">Secreted</keyword>
<dbReference type="Pfam" id="PF01419">
    <property type="entry name" value="Jacalin"/>
    <property type="match status" value="1"/>
</dbReference>
<dbReference type="AlphaFoldDB" id="A0A1E5WCT7"/>
<comment type="function">
    <text evidence="2">Dirigent proteins impart stereoselectivity on the phenoxy radical-coupling reaction, yielding optically active lignans from two molecules of coniferyl alcohol in the biosynthesis of lignans, flavonolignans, and alkaloids and thus plays a central role in plant secondary metabolism.</text>
</comment>
<dbReference type="Gene3D" id="2.100.10.30">
    <property type="entry name" value="Jacalin-like lectin domain"/>
    <property type="match status" value="1"/>
</dbReference>
<evidence type="ECO:0000259" key="3">
    <source>
        <dbReference type="PROSITE" id="PS51752"/>
    </source>
</evidence>
<dbReference type="InterPro" id="IPR036404">
    <property type="entry name" value="Jacalin-like_lectin_dom_sf"/>
</dbReference>
<dbReference type="GO" id="GO:0030246">
    <property type="term" value="F:carbohydrate binding"/>
    <property type="evidence" value="ECO:0007669"/>
    <property type="project" value="UniProtKB-KW"/>
</dbReference>
<organism evidence="4 5">
    <name type="scientific">Dichanthelium oligosanthes</name>
    <dbReference type="NCBI Taxonomy" id="888268"/>
    <lineage>
        <taxon>Eukaryota</taxon>
        <taxon>Viridiplantae</taxon>
        <taxon>Streptophyta</taxon>
        <taxon>Embryophyta</taxon>
        <taxon>Tracheophyta</taxon>
        <taxon>Spermatophyta</taxon>
        <taxon>Magnoliopsida</taxon>
        <taxon>Liliopsida</taxon>
        <taxon>Poales</taxon>
        <taxon>Poaceae</taxon>
        <taxon>PACMAD clade</taxon>
        <taxon>Panicoideae</taxon>
        <taxon>Panicodae</taxon>
        <taxon>Paniceae</taxon>
        <taxon>Dichantheliinae</taxon>
        <taxon>Dichanthelium</taxon>
    </lineage>
</organism>
<dbReference type="CDD" id="cd09612">
    <property type="entry name" value="Jacalin"/>
    <property type="match status" value="1"/>
</dbReference>
<dbReference type="EMBL" id="LWDX02012797">
    <property type="protein sequence ID" value="OEL35249.1"/>
    <property type="molecule type" value="Genomic_DNA"/>
</dbReference>
<accession>A0A1E5WCT7</accession>
<feature type="domain" description="Jacalin-type lectin" evidence="3">
    <location>
        <begin position="244"/>
        <end position="384"/>
    </location>
</feature>
<keyword evidence="2" id="KW-0052">Apoplast</keyword>
<keyword evidence="1" id="KW-0430">Lectin</keyword>
<evidence type="ECO:0000313" key="5">
    <source>
        <dbReference type="Proteomes" id="UP000095767"/>
    </source>
</evidence>
<proteinExistence type="inferred from homology"/>
<dbReference type="OrthoDB" id="583353at2759"/>
<dbReference type="PROSITE" id="PS51752">
    <property type="entry name" value="JACALIN_LECTIN"/>
    <property type="match status" value="1"/>
</dbReference>
<comment type="similarity">
    <text evidence="2">Belongs to the plant dirigent protein family.</text>
</comment>
<dbReference type="InterPro" id="IPR001229">
    <property type="entry name" value="Jacalin-like_lectin_dom"/>
</dbReference>
<dbReference type="InterPro" id="IPR004265">
    <property type="entry name" value="Dirigent"/>
</dbReference>
<dbReference type="SUPFAM" id="SSF51101">
    <property type="entry name" value="Mannose-binding lectins"/>
    <property type="match status" value="1"/>
</dbReference>
<name>A0A1E5WCT7_9POAL</name>